<dbReference type="RefSeq" id="XP_033177424.1">
    <property type="nucleotide sequence ID" value="XM_033321533.1"/>
</dbReference>
<protein>
    <submittedName>
        <fullName evidence="4">Uncharacterized protein LOC117151832</fullName>
    </submittedName>
</protein>
<organism evidence="3 4">
    <name type="scientific">Bombus impatiens</name>
    <name type="common">Bumblebee</name>
    <dbReference type="NCBI Taxonomy" id="132113"/>
    <lineage>
        <taxon>Eukaryota</taxon>
        <taxon>Metazoa</taxon>
        <taxon>Ecdysozoa</taxon>
        <taxon>Arthropoda</taxon>
        <taxon>Hexapoda</taxon>
        <taxon>Insecta</taxon>
        <taxon>Pterygota</taxon>
        <taxon>Neoptera</taxon>
        <taxon>Endopterygota</taxon>
        <taxon>Hymenoptera</taxon>
        <taxon>Apocrita</taxon>
        <taxon>Aculeata</taxon>
        <taxon>Apoidea</taxon>
        <taxon>Anthophila</taxon>
        <taxon>Apidae</taxon>
        <taxon>Bombus</taxon>
        <taxon>Pyrobombus</taxon>
    </lineage>
</organism>
<evidence type="ECO:0000256" key="1">
    <source>
        <dbReference type="SAM" id="SignalP"/>
    </source>
</evidence>
<dbReference type="Gene3D" id="2.40.160.110">
    <property type="match status" value="1"/>
</dbReference>
<proteinExistence type="predicted"/>
<dbReference type="InterPro" id="IPR048528">
    <property type="entry name" value="Lamp2-like_luminal"/>
</dbReference>
<dbReference type="AlphaFoldDB" id="A0A6P8LRR5"/>
<accession>A0A6P8LRR5</accession>
<keyword evidence="3" id="KW-1185">Reference proteome</keyword>
<name>A0A6P8LRR5_BOMIM</name>
<evidence type="ECO:0000313" key="3">
    <source>
        <dbReference type="Proteomes" id="UP000515180"/>
    </source>
</evidence>
<dbReference type="Pfam" id="PF01299">
    <property type="entry name" value="Lamp2-like_luminal"/>
    <property type="match status" value="1"/>
</dbReference>
<evidence type="ECO:0000259" key="2">
    <source>
        <dbReference type="Pfam" id="PF01299"/>
    </source>
</evidence>
<evidence type="ECO:0000313" key="4">
    <source>
        <dbReference type="RefSeq" id="XP_033177424.1"/>
    </source>
</evidence>
<gene>
    <name evidence="4" type="primary">LOC117151832</name>
</gene>
<reference evidence="4" key="1">
    <citation type="submission" date="2025-08" db="UniProtKB">
        <authorList>
            <consortium name="RefSeq"/>
        </authorList>
    </citation>
    <scope>IDENTIFICATION</scope>
</reference>
<feature type="domain" description="Lysosome-associated membrane glycoprotein 2-like luminal" evidence="2">
    <location>
        <begin position="55"/>
        <end position="143"/>
    </location>
</feature>
<feature type="signal peptide" evidence="1">
    <location>
        <begin position="1"/>
        <end position="20"/>
    </location>
</feature>
<dbReference type="Proteomes" id="UP000515180">
    <property type="component" value="Unplaced"/>
</dbReference>
<sequence length="152" mass="17211">MNRRQLGLLFLSTLIVIISAFSQNINGQELASRLENKNVMNIEERKLLTEKDFLYVVRNTKTTVPCILANMSIIVTIPYNNNSNKSLSVPVNATVGGHCSSVISEMKLIWKETNTDKENTIKFTFINDQENFSIFSIGLNIYPKEHNSKGKI</sequence>
<dbReference type="GeneID" id="117151832"/>
<dbReference type="OrthoDB" id="7686737at2759"/>
<keyword evidence="1" id="KW-0732">Signal</keyword>
<feature type="chain" id="PRO_5028350719" evidence="1">
    <location>
        <begin position="21"/>
        <end position="152"/>
    </location>
</feature>